<dbReference type="PANTHER" id="PTHR11601:SF34">
    <property type="entry name" value="CYSTEINE DESULFURASE"/>
    <property type="match status" value="1"/>
</dbReference>
<keyword evidence="7" id="KW-0408">Iron</keyword>
<comment type="catalytic activity">
    <reaction evidence="9">
        <text>(sulfur carrier)-H + L-cysteine = (sulfur carrier)-SH + L-alanine</text>
        <dbReference type="Rhea" id="RHEA:43892"/>
        <dbReference type="Rhea" id="RHEA-COMP:14737"/>
        <dbReference type="Rhea" id="RHEA-COMP:14739"/>
        <dbReference type="ChEBI" id="CHEBI:29917"/>
        <dbReference type="ChEBI" id="CHEBI:35235"/>
        <dbReference type="ChEBI" id="CHEBI:57972"/>
        <dbReference type="ChEBI" id="CHEBI:64428"/>
        <dbReference type="EC" id="2.8.1.7"/>
    </reaction>
</comment>
<gene>
    <name evidence="12" type="ORF">ACFSUF_09325</name>
</gene>
<keyword evidence="8" id="KW-0411">Iron-sulfur</keyword>
<keyword evidence="5" id="KW-0479">Metal-binding</keyword>
<dbReference type="InterPro" id="IPR015422">
    <property type="entry name" value="PyrdxlP-dep_Trfase_small"/>
</dbReference>
<dbReference type="RefSeq" id="WP_377602320.1">
    <property type="nucleotide sequence ID" value="NZ_JBHUME010000007.1"/>
</dbReference>
<organism evidence="12 13">
    <name type="scientific">Paenibacillus gansuensis</name>
    <dbReference type="NCBI Taxonomy" id="306542"/>
    <lineage>
        <taxon>Bacteria</taxon>
        <taxon>Bacillati</taxon>
        <taxon>Bacillota</taxon>
        <taxon>Bacilli</taxon>
        <taxon>Bacillales</taxon>
        <taxon>Paenibacillaceae</taxon>
        <taxon>Paenibacillus</taxon>
    </lineage>
</organism>
<dbReference type="InterPro" id="IPR020578">
    <property type="entry name" value="Aminotrans_V_PyrdxlP_BS"/>
</dbReference>
<keyword evidence="4" id="KW-0808">Transferase</keyword>
<dbReference type="InterPro" id="IPR016454">
    <property type="entry name" value="Cysteine_dSase"/>
</dbReference>
<evidence type="ECO:0000256" key="6">
    <source>
        <dbReference type="ARBA" id="ARBA00022898"/>
    </source>
</evidence>
<dbReference type="InterPro" id="IPR000192">
    <property type="entry name" value="Aminotrans_V_dom"/>
</dbReference>
<evidence type="ECO:0000313" key="12">
    <source>
        <dbReference type="EMBL" id="MFD2612622.1"/>
    </source>
</evidence>
<evidence type="ECO:0000256" key="4">
    <source>
        <dbReference type="ARBA" id="ARBA00022679"/>
    </source>
</evidence>
<protein>
    <recommendedName>
        <fullName evidence="3">cysteine desulfurase</fullName>
        <ecNumber evidence="3">2.8.1.7</ecNumber>
    </recommendedName>
</protein>
<evidence type="ECO:0000313" key="13">
    <source>
        <dbReference type="Proteomes" id="UP001597541"/>
    </source>
</evidence>
<keyword evidence="6" id="KW-0663">Pyridoxal phosphate</keyword>
<dbReference type="Proteomes" id="UP001597541">
    <property type="component" value="Unassembled WGS sequence"/>
</dbReference>
<evidence type="ECO:0000256" key="9">
    <source>
        <dbReference type="ARBA" id="ARBA00050776"/>
    </source>
</evidence>
<accession>A0ABW5PE77</accession>
<dbReference type="EMBL" id="JBHUME010000007">
    <property type="protein sequence ID" value="MFD2612622.1"/>
    <property type="molecule type" value="Genomic_DNA"/>
</dbReference>
<dbReference type="EC" id="2.8.1.7" evidence="3"/>
<evidence type="ECO:0000256" key="10">
    <source>
        <dbReference type="RuleBase" id="RU004504"/>
    </source>
</evidence>
<dbReference type="PANTHER" id="PTHR11601">
    <property type="entry name" value="CYSTEINE DESULFURYLASE FAMILY MEMBER"/>
    <property type="match status" value="1"/>
</dbReference>
<evidence type="ECO:0000256" key="7">
    <source>
        <dbReference type="ARBA" id="ARBA00023004"/>
    </source>
</evidence>
<dbReference type="Pfam" id="PF00266">
    <property type="entry name" value="Aminotran_5"/>
    <property type="match status" value="1"/>
</dbReference>
<evidence type="ECO:0000256" key="8">
    <source>
        <dbReference type="ARBA" id="ARBA00023014"/>
    </source>
</evidence>
<proteinExistence type="inferred from homology"/>
<sequence length="381" mass="40966">MKRIYLDHAATTPVHPEVAEAMIPYLHETYGNASSTHAFGRAAKSALNRARDLISDYLGCHPTELTFTSGGTESDNMALFGAAAANTTDRKGILTSEIEHHAVLHTCEQLANFGHSLSCLPVDRMGKISLDDVNRLITAETFLVSVMFANNEVGTVQPIEAIGSMAQERGAVFHVDAVQALGSLPIALKDLPVDLMSFSAHKINGPKGVGALYTGKRVPLAARQYGGLQERKRRAGTENVAGIAGFAKAVEILIRDGEARLRQAAALRERFLGGLAERIGTGRYVLNGHPKDHLLHIINVSFPGVDSETMLMNLDMEGIAAASGSACTSGSLELSHVLQAMKLPEEVMTSAVRFSFGYGTTAEDIDFTIAKIETILDRLRK</sequence>
<dbReference type="SUPFAM" id="SSF53383">
    <property type="entry name" value="PLP-dependent transferases"/>
    <property type="match status" value="1"/>
</dbReference>
<keyword evidence="13" id="KW-1185">Reference proteome</keyword>
<reference evidence="13" key="1">
    <citation type="journal article" date="2019" name="Int. J. Syst. Evol. Microbiol.">
        <title>The Global Catalogue of Microorganisms (GCM) 10K type strain sequencing project: providing services to taxonomists for standard genome sequencing and annotation.</title>
        <authorList>
            <consortium name="The Broad Institute Genomics Platform"/>
            <consortium name="The Broad Institute Genome Sequencing Center for Infectious Disease"/>
            <person name="Wu L."/>
            <person name="Ma J."/>
        </authorList>
    </citation>
    <scope>NUCLEOTIDE SEQUENCE [LARGE SCALE GENOMIC DNA]</scope>
    <source>
        <strain evidence="13">KCTC 3950</strain>
    </source>
</reference>
<evidence type="ECO:0000256" key="2">
    <source>
        <dbReference type="ARBA" id="ARBA00006490"/>
    </source>
</evidence>
<name>A0ABW5PE77_9BACL</name>
<dbReference type="Gene3D" id="3.40.640.10">
    <property type="entry name" value="Type I PLP-dependent aspartate aminotransferase-like (Major domain)"/>
    <property type="match status" value="1"/>
</dbReference>
<dbReference type="InterPro" id="IPR015424">
    <property type="entry name" value="PyrdxlP-dep_Trfase"/>
</dbReference>
<dbReference type="Gene3D" id="3.90.1150.10">
    <property type="entry name" value="Aspartate Aminotransferase, domain 1"/>
    <property type="match status" value="1"/>
</dbReference>
<evidence type="ECO:0000256" key="3">
    <source>
        <dbReference type="ARBA" id="ARBA00012239"/>
    </source>
</evidence>
<evidence type="ECO:0000259" key="11">
    <source>
        <dbReference type="Pfam" id="PF00266"/>
    </source>
</evidence>
<comment type="similarity">
    <text evidence="2">Belongs to the class-V pyridoxal-phosphate-dependent aminotransferase family. NifS/IscS subfamily.</text>
</comment>
<feature type="domain" description="Aminotransferase class V" evidence="11">
    <location>
        <begin position="4"/>
        <end position="366"/>
    </location>
</feature>
<comment type="caution">
    <text evidence="12">The sequence shown here is derived from an EMBL/GenBank/DDBJ whole genome shotgun (WGS) entry which is preliminary data.</text>
</comment>
<comment type="cofactor">
    <cofactor evidence="1 10">
        <name>pyridoxal 5'-phosphate</name>
        <dbReference type="ChEBI" id="CHEBI:597326"/>
    </cofactor>
</comment>
<evidence type="ECO:0000256" key="1">
    <source>
        <dbReference type="ARBA" id="ARBA00001933"/>
    </source>
</evidence>
<dbReference type="PROSITE" id="PS00595">
    <property type="entry name" value="AA_TRANSFER_CLASS_5"/>
    <property type="match status" value="1"/>
</dbReference>
<dbReference type="PIRSF" id="PIRSF005572">
    <property type="entry name" value="NifS"/>
    <property type="match status" value="1"/>
</dbReference>
<dbReference type="InterPro" id="IPR015421">
    <property type="entry name" value="PyrdxlP-dep_Trfase_major"/>
</dbReference>
<dbReference type="Gene3D" id="1.10.260.50">
    <property type="match status" value="1"/>
</dbReference>
<evidence type="ECO:0000256" key="5">
    <source>
        <dbReference type="ARBA" id="ARBA00022723"/>
    </source>
</evidence>